<keyword evidence="10" id="KW-0969">Cilium</keyword>
<keyword evidence="4 5" id="KW-0975">Bacterial flagellum</keyword>
<dbReference type="SUPFAM" id="SSF117143">
    <property type="entry name" value="Flagellar hook protein flgE"/>
    <property type="match status" value="2"/>
</dbReference>
<name>A0ABX7F1L4_9HYPH</name>
<dbReference type="NCBIfam" id="TIGR03506">
    <property type="entry name" value="FlgEFG_subfam"/>
    <property type="match status" value="1"/>
</dbReference>
<dbReference type="InterPro" id="IPR053967">
    <property type="entry name" value="LlgE_F_G-like_D1"/>
</dbReference>
<dbReference type="Pfam" id="PF07559">
    <property type="entry name" value="FlgE_D2"/>
    <property type="match status" value="1"/>
</dbReference>
<keyword evidence="11" id="KW-1185">Reference proteome</keyword>
<evidence type="ECO:0000256" key="2">
    <source>
        <dbReference type="ARBA" id="ARBA00009677"/>
    </source>
</evidence>
<sequence length="526" mass="55050">MSLYGTMRTGVSGMSAQANRLSTVGENIANASTTGYKKASVQFSSMILPTTNGAYNSGGVQTDVRYAISSQGTFSYTTSSTDLAINGRGFFVVEGADGTEYLTRAGSFVPQDDGTLQNAAGFTLMGYEYSSTADPTIVVNGFDGLTQINLSAATLTATPTRSGVLDVNLPATAAVGYTKATSLVAYDSQGSPRLLDYIYTKTADNTWELDVQFNGLSVLTPTFAPTSVIDIAGNLDMSAVVGSTVTGNYSLVDTDGVTRPFSVTYTRTATGWDLEFDHAGTVFATDYIDDSEFDGAGNYIDPLPEVIPPITVGTWSTGTINMFFSGLTSVAAPFSLTAAIDGTPAIAGSLIELTFDANGQLVSPSEIETEAVTIDGAVLNGLRLDISGSTQLASDFAVTSGRVDGNAASDVVGYEINDKGIVFLKYSNGDLQPKYRLAIADVQSPDNLNPVSGNVYSQSNSSGVIVMGYAGSSGYGSILSGALEDSNVDIAEELTAMIEAQRNYTANSKVFQTGSELMEVLVNLKR</sequence>
<dbReference type="InterPro" id="IPR010930">
    <property type="entry name" value="Flg_bb/hook_C_dom"/>
</dbReference>
<dbReference type="PROSITE" id="PS00588">
    <property type="entry name" value="FLAGELLA_BB_ROD"/>
    <property type="match status" value="1"/>
</dbReference>
<dbReference type="InterPro" id="IPR020013">
    <property type="entry name" value="Flagellar_FlgE/F/G"/>
</dbReference>
<geneLocation type="plasmid" evidence="10 11">
    <name>p1</name>
</geneLocation>
<dbReference type="Pfam" id="PF06429">
    <property type="entry name" value="Flg_bbr_C"/>
    <property type="match status" value="1"/>
</dbReference>
<dbReference type="RefSeq" id="WP_203020264.1">
    <property type="nucleotide sequence ID" value="NZ_CP032406.1"/>
</dbReference>
<feature type="domain" description="Flagellar hook protein FlgE/F/G-like D1" evidence="9">
    <location>
        <begin position="84"/>
        <end position="147"/>
    </location>
</feature>
<dbReference type="Pfam" id="PF00460">
    <property type="entry name" value="Flg_bb_rod"/>
    <property type="match status" value="1"/>
</dbReference>
<evidence type="ECO:0000313" key="10">
    <source>
        <dbReference type="EMBL" id="QRF54434.1"/>
    </source>
</evidence>
<dbReference type="PANTHER" id="PTHR30435:SF1">
    <property type="entry name" value="FLAGELLAR HOOK PROTEIN FLGE"/>
    <property type="match status" value="1"/>
</dbReference>
<organism evidence="10 11">
    <name type="scientific">Rhizobium rosettiformans</name>
    <dbReference type="NCBI Taxonomy" id="1368430"/>
    <lineage>
        <taxon>Bacteria</taxon>
        <taxon>Pseudomonadati</taxon>
        <taxon>Pseudomonadota</taxon>
        <taxon>Alphaproteobacteria</taxon>
        <taxon>Hyphomicrobiales</taxon>
        <taxon>Rhizobiaceae</taxon>
        <taxon>Rhizobium/Agrobacterium group</taxon>
        <taxon>Rhizobium</taxon>
    </lineage>
</organism>
<evidence type="ECO:0000259" key="8">
    <source>
        <dbReference type="Pfam" id="PF07559"/>
    </source>
</evidence>
<comment type="similarity">
    <text evidence="2 5">Belongs to the flagella basal body rod proteins family.</text>
</comment>
<keyword evidence="10" id="KW-0966">Cell projection</keyword>
<evidence type="ECO:0000256" key="3">
    <source>
        <dbReference type="ARBA" id="ARBA00019015"/>
    </source>
</evidence>
<evidence type="ECO:0000256" key="4">
    <source>
        <dbReference type="ARBA" id="ARBA00023143"/>
    </source>
</evidence>
<feature type="domain" description="Flagellar basal body rod protein N-terminal" evidence="6">
    <location>
        <begin position="7"/>
        <end position="37"/>
    </location>
</feature>
<evidence type="ECO:0000313" key="11">
    <source>
        <dbReference type="Proteomes" id="UP000596351"/>
    </source>
</evidence>
<feature type="domain" description="Flagellar basal-body/hook protein C-terminal" evidence="7">
    <location>
        <begin position="480"/>
        <end position="524"/>
    </location>
</feature>
<evidence type="ECO:0000259" key="9">
    <source>
        <dbReference type="Pfam" id="PF22692"/>
    </source>
</evidence>
<feature type="domain" description="Flagellar hook protein FlgE D2" evidence="8">
    <location>
        <begin position="168"/>
        <end position="338"/>
    </location>
</feature>
<dbReference type="InterPro" id="IPR001444">
    <property type="entry name" value="Flag_bb_rod_N"/>
</dbReference>
<dbReference type="Pfam" id="PF22692">
    <property type="entry name" value="LlgE_F_G_D1"/>
    <property type="match status" value="1"/>
</dbReference>
<reference evidence="10 11" key="1">
    <citation type="submission" date="2018-09" db="EMBL/GenBank/DDBJ databases">
        <title>Rhizobium sp. MAE2-X.</title>
        <authorList>
            <person name="Lee Y."/>
            <person name="Jeon C.O."/>
        </authorList>
    </citation>
    <scope>NUCLEOTIDE SEQUENCE [LARGE SCALE GENOMIC DNA]</scope>
    <source>
        <strain evidence="10 11">MAE2-X</strain>
        <plasmid evidence="10 11">p1</plasmid>
    </source>
</reference>
<comment type="function">
    <text evidence="5">A flexible structure which links the flagellar filament to the drive apparatus in the basal body.</text>
</comment>
<evidence type="ECO:0000259" key="7">
    <source>
        <dbReference type="Pfam" id="PF06429"/>
    </source>
</evidence>
<dbReference type="Gene3D" id="2.60.98.20">
    <property type="entry name" value="Flagellar hook protein FlgE"/>
    <property type="match status" value="1"/>
</dbReference>
<evidence type="ECO:0000256" key="5">
    <source>
        <dbReference type="RuleBase" id="RU362116"/>
    </source>
</evidence>
<proteinExistence type="inferred from homology"/>
<dbReference type="PANTHER" id="PTHR30435">
    <property type="entry name" value="FLAGELLAR PROTEIN"/>
    <property type="match status" value="1"/>
</dbReference>
<keyword evidence="10" id="KW-0614">Plasmid</keyword>
<evidence type="ECO:0000259" key="6">
    <source>
        <dbReference type="Pfam" id="PF00460"/>
    </source>
</evidence>
<comment type="subcellular location">
    <subcellularLocation>
        <location evidence="1 5">Bacterial flagellum basal body</location>
    </subcellularLocation>
</comment>
<dbReference type="InterPro" id="IPR011491">
    <property type="entry name" value="FlgE_D2"/>
</dbReference>
<dbReference type="InterPro" id="IPR037925">
    <property type="entry name" value="FlgE/F/G-like"/>
</dbReference>
<keyword evidence="10" id="KW-0282">Flagellum</keyword>
<gene>
    <name evidence="10" type="ORF">D4A92_23275</name>
</gene>
<dbReference type="InterPro" id="IPR019776">
    <property type="entry name" value="Flagellar_basal_body_rod_CS"/>
</dbReference>
<protein>
    <recommendedName>
        <fullName evidence="3 5">Flagellar hook protein FlgE</fullName>
    </recommendedName>
</protein>
<dbReference type="EMBL" id="CP032406">
    <property type="protein sequence ID" value="QRF54434.1"/>
    <property type="molecule type" value="Genomic_DNA"/>
</dbReference>
<accession>A0ABX7F1L4</accession>
<dbReference type="InterPro" id="IPR037058">
    <property type="entry name" value="Falgellar_hook_FlgE_sf"/>
</dbReference>
<dbReference type="Proteomes" id="UP000596351">
    <property type="component" value="Plasmid p1"/>
</dbReference>
<evidence type="ECO:0000256" key="1">
    <source>
        <dbReference type="ARBA" id="ARBA00004117"/>
    </source>
</evidence>